<keyword evidence="2" id="KW-1185">Reference proteome</keyword>
<accession>A0A4Y7ITC9</accession>
<evidence type="ECO:0000313" key="2">
    <source>
        <dbReference type="Proteomes" id="UP000316621"/>
    </source>
</evidence>
<feature type="non-terminal residue" evidence="1">
    <location>
        <position position="111"/>
    </location>
</feature>
<proteinExistence type="predicted"/>
<dbReference type="AlphaFoldDB" id="A0A4Y7ITC9"/>
<name>A0A4Y7ITC9_PAPSO</name>
<dbReference type="OMA" id="KYASMNM"/>
<organism evidence="1 2">
    <name type="scientific">Papaver somniferum</name>
    <name type="common">Opium poppy</name>
    <dbReference type="NCBI Taxonomy" id="3469"/>
    <lineage>
        <taxon>Eukaryota</taxon>
        <taxon>Viridiplantae</taxon>
        <taxon>Streptophyta</taxon>
        <taxon>Embryophyta</taxon>
        <taxon>Tracheophyta</taxon>
        <taxon>Spermatophyta</taxon>
        <taxon>Magnoliopsida</taxon>
        <taxon>Ranunculales</taxon>
        <taxon>Papaveraceae</taxon>
        <taxon>Papaveroideae</taxon>
        <taxon>Papaver</taxon>
    </lineage>
</organism>
<dbReference type="Gene3D" id="3.10.20.90">
    <property type="entry name" value="Phosphatidylinositol 3-kinase Catalytic Subunit, Chain A, domain 1"/>
    <property type="match status" value="1"/>
</dbReference>
<gene>
    <name evidence="1" type="ORF">C5167_020368</name>
</gene>
<dbReference type="Proteomes" id="UP000316621">
    <property type="component" value="Chromosome 2"/>
</dbReference>
<dbReference type="Gramene" id="RZC51937">
    <property type="protein sequence ID" value="RZC51937"/>
    <property type="gene ID" value="C5167_020368"/>
</dbReference>
<dbReference type="STRING" id="3469.A0A4Y7ITC9"/>
<sequence>MGWSHQMNPYMKASISNVYQTMVMLDDKETEVVQSKERRAYVKVNMEGIVLLVVKYASMNMPVSQDLPFNLRTCSVDTSCFGLRLFDSESEFSLFYKDSTESWRTVGDVPW</sequence>
<reference evidence="1 2" key="1">
    <citation type="journal article" date="2018" name="Science">
        <title>The opium poppy genome and morphinan production.</title>
        <authorList>
            <person name="Guo L."/>
            <person name="Winzer T."/>
            <person name="Yang X."/>
            <person name="Li Y."/>
            <person name="Ning Z."/>
            <person name="He Z."/>
            <person name="Teodor R."/>
            <person name="Lu Y."/>
            <person name="Bowser T.A."/>
            <person name="Graham I.A."/>
            <person name="Ye K."/>
        </authorList>
    </citation>
    <scope>NUCLEOTIDE SEQUENCE [LARGE SCALE GENOMIC DNA]</scope>
    <source>
        <strain evidence="2">cv. HN1</strain>
        <tissue evidence="1">Leaves</tissue>
    </source>
</reference>
<protein>
    <recommendedName>
        <fullName evidence="3">Auxin-responsive protein</fullName>
    </recommendedName>
</protein>
<dbReference type="EMBL" id="CM010716">
    <property type="protein sequence ID" value="RZC51937.1"/>
    <property type="molecule type" value="Genomic_DNA"/>
</dbReference>
<evidence type="ECO:0000313" key="1">
    <source>
        <dbReference type="EMBL" id="RZC51937.1"/>
    </source>
</evidence>
<evidence type="ECO:0008006" key="3">
    <source>
        <dbReference type="Google" id="ProtNLM"/>
    </source>
</evidence>